<gene>
    <name evidence="2" type="ORF">IAD12_05600</name>
</gene>
<reference evidence="2" key="1">
    <citation type="submission" date="2020-10" db="EMBL/GenBank/DDBJ databases">
        <authorList>
            <person name="Gilroy R."/>
        </authorList>
    </citation>
    <scope>NUCLEOTIDE SEQUENCE</scope>
    <source>
        <strain evidence="2">CHK176-22527</strain>
    </source>
</reference>
<accession>A0A9D1KVR4</accession>
<dbReference type="AlphaFoldDB" id="A0A9D1KVR4"/>
<evidence type="ECO:0000313" key="2">
    <source>
        <dbReference type="EMBL" id="HIT99709.1"/>
    </source>
</evidence>
<evidence type="ECO:0000313" key="3">
    <source>
        <dbReference type="Proteomes" id="UP000824159"/>
    </source>
</evidence>
<keyword evidence="1" id="KW-0812">Transmembrane</keyword>
<dbReference type="Proteomes" id="UP000824159">
    <property type="component" value="Unassembled WGS sequence"/>
</dbReference>
<keyword evidence="1" id="KW-1133">Transmembrane helix</keyword>
<feature type="transmembrane region" description="Helical" evidence="1">
    <location>
        <begin position="158"/>
        <end position="179"/>
    </location>
</feature>
<protein>
    <submittedName>
        <fullName evidence="2">Uncharacterized protein</fullName>
    </submittedName>
</protein>
<proteinExistence type="predicted"/>
<comment type="caution">
    <text evidence="2">The sequence shown here is derived from an EMBL/GenBank/DDBJ whole genome shotgun (WGS) entry which is preliminary data.</text>
</comment>
<evidence type="ECO:0000256" key="1">
    <source>
        <dbReference type="SAM" id="Phobius"/>
    </source>
</evidence>
<sequence>MLKRKCERCGREYEYESHANHIVYCPHCRQYSFLECEYGYGPVVPCFICLGTDVIGTVTYNRRSNSEYRFDSDKYQVHTVLKNRSLKALEEAKDIVTEILSDESIKNKIGVKVKSDKKESKKYEKEKSGKFFGKDLMLICAAFLFVVLGFFIPPSGGSALLDEFCDVLVIAAAGAYVSVKVLEKPKKTKIAVIAICSLVCIWFAKDPVIDLVSGTSVDEISSPYVEKYTGHAGIISSKYYLRGVDSEGNSLRIRISRDDYEYIQQMGRGDIEAEYYKHSNRLLRYERK</sequence>
<keyword evidence="1" id="KW-0472">Membrane</keyword>
<dbReference type="EMBL" id="DVLX01000069">
    <property type="protein sequence ID" value="HIT99709.1"/>
    <property type="molecule type" value="Genomic_DNA"/>
</dbReference>
<organism evidence="2 3">
    <name type="scientific">Candidatus Allocopromorpha excrementavium</name>
    <dbReference type="NCBI Taxonomy" id="2840741"/>
    <lineage>
        <taxon>Bacteria</taxon>
        <taxon>Bacillati</taxon>
        <taxon>Bacillota</taxon>
        <taxon>Clostridia</taxon>
        <taxon>Eubacteriales</taxon>
        <taxon>Eubacteriaceae</taxon>
        <taxon>Eubacteriaceae incertae sedis</taxon>
        <taxon>Candidatus Allocopromorpha</taxon>
    </lineage>
</organism>
<feature type="transmembrane region" description="Helical" evidence="1">
    <location>
        <begin position="131"/>
        <end position="152"/>
    </location>
</feature>
<reference evidence="2" key="2">
    <citation type="journal article" date="2021" name="PeerJ">
        <title>Extensive microbial diversity within the chicken gut microbiome revealed by metagenomics and culture.</title>
        <authorList>
            <person name="Gilroy R."/>
            <person name="Ravi A."/>
            <person name="Getino M."/>
            <person name="Pursley I."/>
            <person name="Horton D.L."/>
            <person name="Alikhan N.F."/>
            <person name="Baker D."/>
            <person name="Gharbi K."/>
            <person name="Hall N."/>
            <person name="Watson M."/>
            <person name="Adriaenssens E.M."/>
            <person name="Foster-Nyarko E."/>
            <person name="Jarju S."/>
            <person name="Secka A."/>
            <person name="Antonio M."/>
            <person name="Oren A."/>
            <person name="Chaudhuri R.R."/>
            <person name="La Ragione R."/>
            <person name="Hildebrand F."/>
            <person name="Pallen M.J."/>
        </authorList>
    </citation>
    <scope>NUCLEOTIDE SEQUENCE</scope>
    <source>
        <strain evidence="2">CHK176-22527</strain>
    </source>
</reference>
<name>A0A9D1KVR4_9FIRM</name>